<organism evidence="16 17">
    <name type="scientific">Hyphococcus luteus</name>
    <dbReference type="NCBI Taxonomy" id="2058213"/>
    <lineage>
        <taxon>Bacteria</taxon>
        <taxon>Pseudomonadati</taxon>
        <taxon>Pseudomonadota</taxon>
        <taxon>Alphaproteobacteria</taxon>
        <taxon>Parvularculales</taxon>
        <taxon>Parvularculaceae</taxon>
        <taxon>Hyphococcus</taxon>
    </lineage>
</organism>
<dbReference type="Pfam" id="PF13145">
    <property type="entry name" value="Rotamase_2"/>
    <property type="match status" value="1"/>
</dbReference>
<dbReference type="GO" id="GO:0005886">
    <property type="term" value="C:plasma membrane"/>
    <property type="evidence" value="ECO:0007669"/>
    <property type="project" value="UniProtKB-SubCell"/>
</dbReference>
<keyword evidence="7 14" id="KW-0472">Membrane</keyword>
<evidence type="ECO:0000256" key="7">
    <source>
        <dbReference type="ARBA" id="ARBA00023136"/>
    </source>
</evidence>
<dbReference type="Gene3D" id="1.10.4030.10">
    <property type="entry name" value="Porin chaperone SurA, peptide-binding domain"/>
    <property type="match status" value="1"/>
</dbReference>
<dbReference type="GO" id="GO:0003755">
    <property type="term" value="F:peptidyl-prolyl cis-trans isomerase activity"/>
    <property type="evidence" value="ECO:0007669"/>
    <property type="project" value="InterPro"/>
</dbReference>
<evidence type="ECO:0000313" key="17">
    <source>
        <dbReference type="Proteomes" id="UP000239504"/>
    </source>
</evidence>
<dbReference type="InterPro" id="IPR046357">
    <property type="entry name" value="PPIase_dom_sf"/>
</dbReference>
<evidence type="ECO:0000256" key="4">
    <source>
        <dbReference type="ARBA" id="ARBA00022519"/>
    </source>
</evidence>
<name>A0A2S7JYL2_9PROT</name>
<dbReference type="Pfam" id="PF13624">
    <property type="entry name" value="SurA_N_3"/>
    <property type="match status" value="1"/>
</dbReference>
<dbReference type="InterPro" id="IPR052029">
    <property type="entry name" value="PpiD_chaperone"/>
</dbReference>
<dbReference type="PANTHER" id="PTHR47529:SF1">
    <property type="entry name" value="PERIPLASMIC CHAPERONE PPID"/>
    <property type="match status" value="1"/>
</dbReference>
<dbReference type="RefSeq" id="WP_104831985.1">
    <property type="nucleotide sequence ID" value="NZ_PJCH01000017.1"/>
</dbReference>
<keyword evidence="17" id="KW-1185">Reference proteome</keyword>
<feature type="transmembrane region" description="Helical" evidence="14">
    <location>
        <begin position="12"/>
        <end position="30"/>
    </location>
</feature>
<evidence type="ECO:0000256" key="14">
    <source>
        <dbReference type="SAM" id="Phobius"/>
    </source>
</evidence>
<proteinExistence type="inferred from homology"/>
<keyword evidence="5 14" id="KW-0812">Transmembrane</keyword>
<keyword evidence="4" id="KW-0997">Cell inner membrane</keyword>
<comment type="caution">
    <text evidence="16">The sequence shown here is derived from an EMBL/GenBank/DDBJ whole genome shotgun (WGS) entry which is preliminary data.</text>
</comment>
<evidence type="ECO:0000256" key="12">
    <source>
        <dbReference type="ARBA" id="ARBA00040743"/>
    </source>
</evidence>
<evidence type="ECO:0000259" key="15">
    <source>
        <dbReference type="Pfam" id="PF13145"/>
    </source>
</evidence>
<evidence type="ECO:0000256" key="11">
    <source>
        <dbReference type="ARBA" id="ARBA00038408"/>
    </source>
</evidence>
<evidence type="ECO:0000256" key="6">
    <source>
        <dbReference type="ARBA" id="ARBA00022989"/>
    </source>
</evidence>
<dbReference type="InterPro" id="IPR027304">
    <property type="entry name" value="Trigger_fact/SurA_dom_sf"/>
</dbReference>
<dbReference type="InterPro" id="IPR000297">
    <property type="entry name" value="PPIase_PpiC"/>
</dbReference>
<dbReference type="SUPFAM" id="SSF109998">
    <property type="entry name" value="Triger factor/SurA peptide-binding domain-like"/>
    <property type="match status" value="1"/>
</dbReference>
<protein>
    <recommendedName>
        <fullName evidence="2">Parvulin-like PPIase</fullName>
    </recommendedName>
    <alternativeName>
        <fullName evidence="9">Peptidyl-prolyl cis-trans isomerase plp</fullName>
    </alternativeName>
    <alternativeName>
        <fullName evidence="12">Periplasmic chaperone PpiD</fullName>
    </alternativeName>
    <alternativeName>
        <fullName evidence="13">Periplasmic folding chaperone</fullName>
    </alternativeName>
    <alternativeName>
        <fullName evidence="10">Rotamase plp</fullName>
    </alternativeName>
</protein>
<reference evidence="16 17" key="1">
    <citation type="submission" date="2017-12" db="EMBL/GenBank/DDBJ databases">
        <authorList>
            <person name="Hurst M.R.H."/>
        </authorList>
    </citation>
    <scope>NUCLEOTIDE SEQUENCE [LARGE SCALE GENOMIC DNA]</scope>
    <source>
        <strain evidence="16 17">SY-3-19</strain>
    </source>
</reference>
<evidence type="ECO:0000256" key="9">
    <source>
        <dbReference type="ARBA" id="ARBA00030642"/>
    </source>
</evidence>
<dbReference type="AlphaFoldDB" id="A0A2S7JYL2"/>
<dbReference type="OrthoDB" id="9768393at2"/>
<gene>
    <name evidence="16" type="ORF">CW354_20530</name>
</gene>
<evidence type="ECO:0000256" key="3">
    <source>
        <dbReference type="ARBA" id="ARBA00022475"/>
    </source>
</evidence>
<evidence type="ECO:0000256" key="1">
    <source>
        <dbReference type="ARBA" id="ARBA00004382"/>
    </source>
</evidence>
<keyword evidence="3" id="KW-1003">Cell membrane</keyword>
<sequence>MLSQVRGVLKGAVAWVIIILLIAAFALWQVPSITQLMSNATVKVGGESFSQNYVSNEFDRSFQRAVRESGGGYTRQQAIASGLPAQVVDRIVTQSALSQYTEKMNLALPREAIAEYLNETEMFQNPATGQVDRATLESLLRQNGLTVAAFEQILREDLTRSQLVESLAASTPAPRGLMEPMILREVERRRIAYLTVTDEMAGVPAQPTPDDLQAFYEDNAELFTAPEYRTFDLLVLRDEDFRKDLEAPEEEMRRLYEAGKERRYNTPERRTIYQITYETEAEAQAAVADLNQGKPFEALAVEKGMTLDGATYENARKRDILDPAVADAAFADGLEPGAVLEPVRSLFGWTVVQLVDVTPGESRSFEEVRPELEKAYLDNDVRSRMQDAIDEIEEVRDTGAGLAEAADAAGFEVETVGPVDRVSFAPGGAIIDKVPGEALAEAFALDEGEQSEALPLSSDDGYFFVDMHEIRTPALKPYADVEDDVLRRWRDKERRARIAGTVAAIREEVAAGKSFEEVAGEFDRAPIVEIIDRRFQNDVINEDFNDKIFFTELGGLASAPVGAGGAQAVAEVREIGFNRSAVPPAAQEQLAQLVGRQIDQELIEAFINAIREDYGVKINQSQLEALFSDSY</sequence>
<keyword evidence="8" id="KW-0143">Chaperone</keyword>
<accession>A0A2S7JYL2</accession>
<comment type="similarity">
    <text evidence="11">Belongs to the PpiD chaperone family.</text>
</comment>
<keyword evidence="6 14" id="KW-1133">Transmembrane helix</keyword>
<evidence type="ECO:0000256" key="5">
    <source>
        <dbReference type="ARBA" id="ARBA00022692"/>
    </source>
</evidence>
<comment type="subcellular location">
    <subcellularLocation>
        <location evidence="1">Cell inner membrane</location>
        <topology evidence="1">Single-pass type II membrane protein</topology>
        <orientation evidence="1">Periplasmic side</orientation>
    </subcellularLocation>
</comment>
<evidence type="ECO:0000256" key="2">
    <source>
        <dbReference type="ARBA" id="ARBA00018370"/>
    </source>
</evidence>
<feature type="domain" description="PpiC" evidence="15">
    <location>
        <begin position="248"/>
        <end position="370"/>
    </location>
</feature>
<evidence type="ECO:0000256" key="8">
    <source>
        <dbReference type="ARBA" id="ARBA00023186"/>
    </source>
</evidence>
<dbReference type="Gene3D" id="3.10.50.40">
    <property type="match status" value="1"/>
</dbReference>
<dbReference type="PANTHER" id="PTHR47529">
    <property type="entry name" value="PEPTIDYL-PROLYL CIS-TRANS ISOMERASE D"/>
    <property type="match status" value="1"/>
</dbReference>
<evidence type="ECO:0000256" key="13">
    <source>
        <dbReference type="ARBA" id="ARBA00042775"/>
    </source>
</evidence>
<evidence type="ECO:0000313" key="16">
    <source>
        <dbReference type="EMBL" id="PQA85345.1"/>
    </source>
</evidence>
<dbReference type="SUPFAM" id="SSF54534">
    <property type="entry name" value="FKBP-like"/>
    <property type="match status" value="1"/>
</dbReference>
<evidence type="ECO:0000256" key="10">
    <source>
        <dbReference type="ARBA" id="ARBA00031484"/>
    </source>
</evidence>
<dbReference type="EMBL" id="PJCH01000017">
    <property type="protein sequence ID" value="PQA85345.1"/>
    <property type="molecule type" value="Genomic_DNA"/>
</dbReference>
<dbReference type="Proteomes" id="UP000239504">
    <property type="component" value="Unassembled WGS sequence"/>
</dbReference>